<dbReference type="STRING" id="1178515.SY83_02125"/>
<dbReference type="OrthoDB" id="2382207at2"/>
<dbReference type="KEGG" id="pswu:SY83_02125"/>
<dbReference type="Proteomes" id="UP000076927">
    <property type="component" value="Chromosome"/>
</dbReference>
<dbReference type="PANTHER" id="PTHR34821:SF3">
    <property type="entry name" value="MEMBRANE PROTEIN"/>
    <property type="match status" value="1"/>
</dbReference>
<proteinExistence type="predicted"/>
<keyword evidence="1" id="KW-0812">Transmembrane</keyword>
<dbReference type="EMBL" id="CP011388">
    <property type="protein sequence ID" value="ANE45325.1"/>
    <property type="molecule type" value="Genomic_DNA"/>
</dbReference>
<dbReference type="PATRIC" id="fig|1178515.4.peg.404"/>
<feature type="transmembrane region" description="Helical" evidence="1">
    <location>
        <begin position="122"/>
        <end position="140"/>
    </location>
</feature>
<evidence type="ECO:0000313" key="2">
    <source>
        <dbReference type="EMBL" id="ANE45325.1"/>
    </source>
</evidence>
<feature type="transmembrane region" description="Helical" evidence="1">
    <location>
        <begin position="33"/>
        <end position="54"/>
    </location>
</feature>
<gene>
    <name evidence="2" type="ORF">SY83_02125</name>
</gene>
<keyword evidence="1" id="KW-0472">Membrane</keyword>
<accession>A0A172TE40</accession>
<evidence type="ECO:0000256" key="1">
    <source>
        <dbReference type="SAM" id="Phobius"/>
    </source>
</evidence>
<protein>
    <submittedName>
        <fullName evidence="2">Membrane protein</fullName>
    </submittedName>
</protein>
<organism evidence="2 3">
    <name type="scientific">Paenibacillus swuensis</name>
    <dbReference type="NCBI Taxonomy" id="1178515"/>
    <lineage>
        <taxon>Bacteria</taxon>
        <taxon>Bacillati</taxon>
        <taxon>Bacillota</taxon>
        <taxon>Bacilli</taxon>
        <taxon>Bacillales</taxon>
        <taxon>Paenibacillaceae</taxon>
        <taxon>Paenibacillus</taxon>
    </lineage>
</organism>
<name>A0A172TE40_9BACL</name>
<keyword evidence="3" id="KW-1185">Reference proteome</keyword>
<dbReference type="AlphaFoldDB" id="A0A172TE40"/>
<sequence length="161" mass="17351">MILGLLLAILAGTLVSLQNIFNSKVNEHAASSTTTTLVLGMGFAASMTLGLFFEGGQLFHFHNMQTWYWFSGIIGVGIVTCIVRGIRLLGPTYAISIILMSQLGFALLWDSQGWLGVEQVPFTSRQLIGVLVIVGGILVFKMTEGRGDEQQVKGSAVESTL</sequence>
<evidence type="ECO:0000313" key="3">
    <source>
        <dbReference type="Proteomes" id="UP000076927"/>
    </source>
</evidence>
<dbReference type="Pfam" id="PF04657">
    <property type="entry name" value="DMT_YdcZ"/>
    <property type="match status" value="1"/>
</dbReference>
<keyword evidence="1" id="KW-1133">Transmembrane helix</keyword>
<dbReference type="PANTHER" id="PTHR34821">
    <property type="entry name" value="INNER MEMBRANE PROTEIN YDCZ"/>
    <property type="match status" value="1"/>
</dbReference>
<dbReference type="InterPro" id="IPR006750">
    <property type="entry name" value="YdcZ"/>
</dbReference>
<feature type="transmembrane region" description="Helical" evidence="1">
    <location>
        <begin position="66"/>
        <end position="86"/>
    </location>
</feature>
<dbReference type="RefSeq" id="WP_068603825.1">
    <property type="nucleotide sequence ID" value="NZ_CP011388.1"/>
</dbReference>
<dbReference type="GO" id="GO:0005886">
    <property type="term" value="C:plasma membrane"/>
    <property type="evidence" value="ECO:0007669"/>
    <property type="project" value="TreeGrafter"/>
</dbReference>
<reference evidence="2 3" key="1">
    <citation type="submission" date="2015-01" db="EMBL/GenBank/DDBJ databases">
        <title>Paenibacillus swuensis/DY6/whole genome sequencing.</title>
        <authorList>
            <person name="Kim M.K."/>
            <person name="Srinivasan S."/>
            <person name="Lee J.-J."/>
        </authorList>
    </citation>
    <scope>NUCLEOTIDE SEQUENCE [LARGE SCALE GENOMIC DNA]</scope>
    <source>
        <strain evidence="2 3">DY6</strain>
    </source>
</reference>